<keyword evidence="4" id="KW-0808">Transferase</keyword>
<dbReference type="STRING" id="1077972.ARGLB_010_00900"/>
<dbReference type="Gene3D" id="1.20.5.1930">
    <property type="match status" value="1"/>
</dbReference>
<dbReference type="PANTHER" id="PTHR24421:SF10">
    <property type="entry name" value="NITRATE_NITRITE SENSOR PROTEIN NARQ"/>
    <property type="match status" value="1"/>
</dbReference>
<dbReference type="OrthoDB" id="227596at2"/>
<keyword evidence="3" id="KW-0597">Phosphoprotein</keyword>
<dbReference type="InterPro" id="IPR050482">
    <property type="entry name" value="Sensor_HK_TwoCompSys"/>
</dbReference>
<organism evidence="11 12">
    <name type="scientific">Arthrobacter globiformis (strain ATCC 8010 / DSM 20124 / JCM 1332 / NBRC 12137 / NCIMB 8907 / NRRL B-2979 / 168)</name>
    <dbReference type="NCBI Taxonomy" id="1077972"/>
    <lineage>
        <taxon>Bacteria</taxon>
        <taxon>Bacillati</taxon>
        <taxon>Actinomycetota</taxon>
        <taxon>Actinomycetes</taxon>
        <taxon>Micrococcales</taxon>
        <taxon>Micrococcaceae</taxon>
        <taxon>Arthrobacter</taxon>
    </lineage>
</organism>
<evidence type="ECO:0000256" key="9">
    <source>
        <dbReference type="SAM" id="Phobius"/>
    </source>
</evidence>
<keyword evidence="9" id="KW-0472">Membrane</keyword>
<keyword evidence="9" id="KW-1133">Transmembrane helix</keyword>
<evidence type="ECO:0000256" key="6">
    <source>
        <dbReference type="ARBA" id="ARBA00022777"/>
    </source>
</evidence>
<dbReference type="EC" id="2.7.13.3" evidence="2"/>
<keyword evidence="7" id="KW-0067">ATP-binding</keyword>
<dbReference type="GO" id="GO:0046983">
    <property type="term" value="F:protein dimerization activity"/>
    <property type="evidence" value="ECO:0007669"/>
    <property type="project" value="InterPro"/>
</dbReference>
<dbReference type="CDD" id="cd16917">
    <property type="entry name" value="HATPase_UhpB-NarQ-NarX-like"/>
    <property type="match status" value="1"/>
</dbReference>
<keyword evidence="9" id="KW-0812">Transmembrane</keyword>
<dbReference type="InterPro" id="IPR011712">
    <property type="entry name" value="Sig_transdc_His_kin_sub3_dim/P"/>
</dbReference>
<keyword evidence="5" id="KW-0547">Nucleotide-binding</keyword>
<evidence type="ECO:0000256" key="8">
    <source>
        <dbReference type="ARBA" id="ARBA00023012"/>
    </source>
</evidence>
<feature type="domain" description="Signal transduction histidine kinase subgroup 3 dimerisation and phosphoacceptor" evidence="10">
    <location>
        <begin position="174"/>
        <end position="238"/>
    </location>
</feature>
<dbReference type="RefSeq" id="WP_003798124.1">
    <property type="nucleotide sequence ID" value="NZ_BAEG01000010.1"/>
</dbReference>
<evidence type="ECO:0000256" key="5">
    <source>
        <dbReference type="ARBA" id="ARBA00022741"/>
    </source>
</evidence>
<dbReference type="SUPFAM" id="SSF55874">
    <property type="entry name" value="ATPase domain of HSP90 chaperone/DNA topoisomerase II/histidine kinase"/>
    <property type="match status" value="1"/>
</dbReference>
<comment type="caution">
    <text evidence="11">The sequence shown here is derived from an EMBL/GenBank/DDBJ whole genome shotgun (WGS) entry which is preliminary data.</text>
</comment>
<evidence type="ECO:0000313" key="11">
    <source>
        <dbReference type="EMBL" id="GAB12254.1"/>
    </source>
</evidence>
<dbReference type="EMBL" id="BAEG01000010">
    <property type="protein sequence ID" value="GAB12254.1"/>
    <property type="molecule type" value="Genomic_DNA"/>
</dbReference>
<evidence type="ECO:0000259" key="10">
    <source>
        <dbReference type="Pfam" id="PF07730"/>
    </source>
</evidence>
<dbReference type="InterPro" id="IPR036890">
    <property type="entry name" value="HATPase_C_sf"/>
</dbReference>
<evidence type="ECO:0000256" key="1">
    <source>
        <dbReference type="ARBA" id="ARBA00000085"/>
    </source>
</evidence>
<dbReference type="PANTHER" id="PTHR24421">
    <property type="entry name" value="NITRATE/NITRITE SENSOR PROTEIN NARX-RELATED"/>
    <property type="match status" value="1"/>
</dbReference>
<reference evidence="11 12" key="1">
    <citation type="submission" date="2011-12" db="EMBL/GenBank/DDBJ databases">
        <title>Whole genome shotgun sequence of Arthrobacter globiformis NBRC 12137.</title>
        <authorList>
            <person name="Miyazawa S."/>
            <person name="Hosoyama A."/>
            <person name="Tsuchikane K."/>
            <person name="Katsumata H."/>
            <person name="Yamazaki S."/>
            <person name="Fujita N."/>
        </authorList>
    </citation>
    <scope>NUCLEOTIDE SEQUENCE [LARGE SCALE GENOMIC DNA]</scope>
    <source>
        <strain evidence="11 12">NBRC 12137</strain>
    </source>
</reference>
<dbReference type="Proteomes" id="UP000003828">
    <property type="component" value="Unassembled WGS sequence"/>
</dbReference>
<evidence type="ECO:0000256" key="7">
    <source>
        <dbReference type="ARBA" id="ARBA00022840"/>
    </source>
</evidence>
<name>H0QHF3_ARTG1</name>
<sequence length="396" mass="41481">MQRRFRGPPTAAIVVAVAVFEVVGTVVASARQPDHRPLDALAFVLLLAGPASLSLRRRAPLVMLPAAAASVVAYLALGYAWGPVFLSLALAIVLSAAAGKRWQTWAVAAACAAVLVAGAAGSGDEFALVRAFAGTSWLAILVLMGEGVRLRTDRVAERRRQHEAREQAARDEYRLALARDIHDVVAHSLSLINVRASVALHLGEKDPAQFRPALEAIKAASKDSLAEVRQLLGVLREDAPLSPAPPPRLDRIPGLADDARRAGLEVSLTQPEAAAVHQLPDAVQEAAYRIVQEALTNVVRHSGARKAAVVLALEGTTPAADAGRQLTVTIDDDGAGAAGVPEGNGVTGMRERAAAAGGSLHLAPLNLSPLRPGWRVRAVIPLAAPPAMPGPERETR</sequence>
<protein>
    <recommendedName>
        <fullName evidence="2">histidine kinase</fullName>
        <ecNumber evidence="2">2.7.13.3</ecNumber>
    </recommendedName>
</protein>
<feature type="transmembrane region" description="Helical" evidence="9">
    <location>
        <begin position="102"/>
        <end position="120"/>
    </location>
</feature>
<dbReference type="Gene3D" id="3.30.565.10">
    <property type="entry name" value="Histidine kinase-like ATPase, C-terminal domain"/>
    <property type="match status" value="1"/>
</dbReference>
<accession>H0QHF3</accession>
<keyword evidence="6 11" id="KW-0418">Kinase</keyword>
<dbReference type="AlphaFoldDB" id="H0QHF3"/>
<evidence type="ECO:0000313" key="12">
    <source>
        <dbReference type="Proteomes" id="UP000003828"/>
    </source>
</evidence>
<keyword evidence="8" id="KW-0902">Two-component regulatory system</keyword>
<evidence type="ECO:0000256" key="2">
    <source>
        <dbReference type="ARBA" id="ARBA00012438"/>
    </source>
</evidence>
<keyword evidence="12" id="KW-1185">Reference proteome</keyword>
<dbReference type="eggNOG" id="COG4585">
    <property type="taxonomic scope" value="Bacteria"/>
</dbReference>
<feature type="transmembrane region" description="Helical" evidence="9">
    <location>
        <begin position="127"/>
        <end position="145"/>
    </location>
</feature>
<evidence type="ECO:0000256" key="4">
    <source>
        <dbReference type="ARBA" id="ARBA00022679"/>
    </source>
</evidence>
<dbReference type="GO" id="GO:0016020">
    <property type="term" value="C:membrane"/>
    <property type="evidence" value="ECO:0007669"/>
    <property type="project" value="InterPro"/>
</dbReference>
<evidence type="ECO:0000256" key="3">
    <source>
        <dbReference type="ARBA" id="ARBA00022553"/>
    </source>
</evidence>
<gene>
    <name evidence="11" type="ORF">ARGLB_010_00900</name>
</gene>
<dbReference type="GO" id="GO:0000155">
    <property type="term" value="F:phosphorelay sensor kinase activity"/>
    <property type="evidence" value="ECO:0007669"/>
    <property type="project" value="InterPro"/>
</dbReference>
<dbReference type="GO" id="GO:0005524">
    <property type="term" value="F:ATP binding"/>
    <property type="evidence" value="ECO:0007669"/>
    <property type="project" value="UniProtKB-KW"/>
</dbReference>
<comment type="catalytic activity">
    <reaction evidence="1">
        <text>ATP + protein L-histidine = ADP + protein N-phospho-L-histidine.</text>
        <dbReference type="EC" id="2.7.13.3"/>
    </reaction>
</comment>
<dbReference type="Pfam" id="PF07730">
    <property type="entry name" value="HisKA_3"/>
    <property type="match status" value="1"/>
</dbReference>
<proteinExistence type="predicted"/>